<proteinExistence type="predicted"/>
<sequence>MVDFGMAASPSSGCVGYAGPHTPRTNYYAELIANCQLFSFHHSGTIATVVATPKSELSRNFCIATMKRRAFPFVANLYASFRR</sequence>
<organism evidence="1">
    <name type="scientific">marine sediment metagenome</name>
    <dbReference type="NCBI Taxonomy" id="412755"/>
    <lineage>
        <taxon>unclassified sequences</taxon>
        <taxon>metagenomes</taxon>
        <taxon>ecological metagenomes</taxon>
    </lineage>
</organism>
<reference evidence="1" key="1">
    <citation type="journal article" date="2015" name="Nature">
        <title>Complex archaea that bridge the gap between prokaryotes and eukaryotes.</title>
        <authorList>
            <person name="Spang A."/>
            <person name="Saw J.H."/>
            <person name="Jorgensen S.L."/>
            <person name="Zaremba-Niedzwiedzka K."/>
            <person name="Martijn J."/>
            <person name="Lind A.E."/>
            <person name="van Eijk R."/>
            <person name="Schleper C."/>
            <person name="Guy L."/>
            <person name="Ettema T.J."/>
        </authorList>
    </citation>
    <scope>NUCLEOTIDE SEQUENCE</scope>
</reference>
<comment type="caution">
    <text evidence="1">The sequence shown here is derived from an EMBL/GenBank/DDBJ whole genome shotgun (WGS) entry which is preliminary data.</text>
</comment>
<accession>A0A0F9LY93</accession>
<gene>
    <name evidence="1" type="ORF">LCGC14_1140940</name>
</gene>
<name>A0A0F9LY93_9ZZZZ</name>
<dbReference type="EMBL" id="LAZR01005411">
    <property type="protein sequence ID" value="KKN00135.1"/>
    <property type="molecule type" value="Genomic_DNA"/>
</dbReference>
<evidence type="ECO:0000313" key="1">
    <source>
        <dbReference type="EMBL" id="KKN00135.1"/>
    </source>
</evidence>
<protein>
    <submittedName>
        <fullName evidence="1">Uncharacterized protein</fullName>
    </submittedName>
</protein>
<dbReference type="AlphaFoldDB" id="A0A0F9LY93"/>